<dbReference type="InParanoid" id="A0A1Z5K1E5"/>
<dbReference type="AlphaFoldDB" id="A0A1Z5K1E5"/>
<reference evidence="1 2" key="1">
    <citation type="journal article" date="2015" name="Plant Cell">
        <title>Oil accumulation by the oleaginous diatom Fistulifera solaris as revealed by the genome and transcriptome.</title>
        <authorList>
            <person name="Tanaka T."/>
            <person name="Maeda Y."/>
            <person name="Veluchamy A."/>
            <person name="Tanaka M."/>
            <person name="Abida H."/>
            <person name="Marechal E."/>
            <person name="Bowler C."/>
            <person name="Muto M."/>
            <person name="Sunaga Y."/>
            <person name="Tanaka M."/>
            <person name="Yoshino T."/>
            <person name="Taniguchi T."/>
            <person name="Fukuda Y."/>
            <person name="Nemoto M."/>
            <person name="Matsumoto M."/>
            <person name="Wong P.S."/>
            <person name="Aburatani S."/>
            <person name="Fujibuchi W."/>
        </authorList>
    </citation>
    <scope>NUCLEOTIDE SEQUENCE [LARGE SCALE GENOMIC DNA]</scope>
    <source>
        <strain evidence="1 2">JPCC DA0580</strain>
    </source>
</reference>
<evidence type="ECO:0000313" key="1">
    <source>
        <dbReference type="EMBL" id="GAX20105.1"/>
    </source>
</evidence>
<comment type="caution">
    <text evidence="1">The sequence shown here is derived from an EMBL/GenBank/DDBJ whole genome shotgun (WGS) entry which is preliminary data.</text>
</comment>
<accession>A0A1Z5K1E5</accession>
<keyword evidence="2" id="KW-1185">Reference proteome</keyword>
<dbReference type="Proteomes" id="UP000198406">
    <property type="component" value="Unassembled WGS sequence"/>
</dbReference>
<organism evidence="1 2">
    <name type="scientific">Fistulifera solaris</name>
    <name type="common">Oleaginous diatom</name>
    <dbReference type="NCBI Taxonomy" id="1519565"/>
    <lineage>
        <taxon>Eukaryota</taxon>
        <taxon>Sar</taxon>
        <taxon>Stramenopiles</taxon>
        <taxon>Ochrophyta</taxon>
        <taxon>Bacillariophyta</taxon>
        <taxon>Bacillariophyceae</taxon>
        <taxon>Bacillariophycidae</taxon>
        <taxon>Naviculales</taxon>
        <taxon>Naviculaceae</taxon>
        <taxon>Fistulifera</taxon>
    </lineage>
</organism>
<proteinExistence type="predicted"/>
<dbReference type="EMBL" id="BDSP01000142">
    <property type="protein sequence ID" value="GAX20105.1"/>
    <property type="molecule type" value="Genomic_DNA"/>
</dbReference>
<sequence>MDCYNGKRAPIFHLCRCHNRKGPEEEYLQQMNTLWKGFSCFINRKSKRGPHNVEDNVAKEQDDSDDFKEGKVAMSPQLYRSVCKWLVEFGSKKTIANQAISWYPVKLKNNSFIVYSLFPPSASNSVAAFFSSSHNAARAFDNYTVFLVDSK</sequence>
<gene>
    <name evidence="1" type="ORF">FisN_18Lu046</name>
</gene>
<evidence type="ECO:0000313" key="2">
    <source>
        <dbReference type="Proteomes" id="UP000198406"/>
    </source>
</evidence>
<protein>
    <submittedName>
        <fullName evidence="1">Uncharacterized protein</fullName>
    </submittedName>
</protein>
<name>A0A1Z5K1E5_FISSO</name>